<keyword evidence="1" id="KW-0175">Coiled coil</keyword>
<evidence type="ECO:0000313" key="3">
    <source>
        <dbReference type="EMBL" id="EKC21846.1"/>
    </source>
</evidence>
<dbReference type="SUPFAM" id="SSF143990">
    <property type="entry name" value="YbiA-like"/>
    <property type="match status" value="1"/>
</dbReference>
<evidence type="ECO:0000256" key="2">
    <source>
        <dbReference type="SAM" id="MobiDB-lite"/>
    </source>
</evidence>
<feature type="compositionally biased region" description="Basic and acidic residues" evidence="2">
    <location>
        <begin position="581"/>
        <end position="595"/>
    </location>
</feature>
<name>K1QJJ0_MAGGI</name>
<evidence type="ECO:0008006" key="4">
    <source>
        <dbReference type="Google" id="ProtNLM"/>
    </source>
</evidence>
<dbReference type="InterPro" id="IPR037238">
    <property type="entry name" value="YbiA-like_sf"/>
</dbReference>
<sequence length="610" mass="69798">MAASVKPGAITPRKTYILNNSCVVCGFSFIVKEQQSDGTVKITKHLNRKLRLSQERLKILTYVVGDIQVSDSSDMNGVCVKCFQSTERVIKLEKEAKKLKDELLFARNVVVNGNSDRRTYMEKRLLKSPGTSQPLKITTEMKENTNFPVYVRPLSLSHLKPFSDLTNSARTFVNIVPRSEKETIVPKQKAICMRSLDKDFSTDTCMEGVVKDIDRLARTGLTMTSKSFTNKLASWENCLYMSVEKIREGWERGEKKKYQLVGDNWDRNILPSYRTSQQKTISLHLFQVVCVVDRINPVCVERPNQNPYDLKCIDFIPSMQDQNLLCKELTFIVATALLNNTDQHKNIQNIYPKHLEHQYSAQAGLKTHQSSSSDDQTNADLEYGLESRFFLGPSFFFSLNKGGRHTLSVLTLDKPVFKIEVDDELPCMEINIPRECAVLTTESVTLQECSDKTPNDELIARGSVKIKKFRREDSTSLLTRNPVKDREEDFYHFYGKKITIQHFSPSKVYSGRVLFRDNEKAQQILSTPDPLTMKRLGRKVNGFDAKDSKELQEQFEEVVQLVSFTRNMLESLQNFSCAKGDNFKKRPTESEKSESSDNVLQSKKTESRIN</sequence>
<dbReference type="EMBL" id="JH817562">
    <property type="protein sequence ID" value="EKC21846.1"/>
    <property type="molecule type" value="Genomic_DNA"/>
</dbReference>
<proteinExistence type="predicted"/>
<dbReference type="AlphaFoldDB" id="K1QJJ0"/>
<dbReference type="HOGENOM" id="CLU_447790_0_0_1"/>
<dbReference type="InParanoid" id="K1QJJ0"/>
<protein>
    <recommendedName>
        <fullName evidence="4">ZAD domain-containing protein</fullName>
    </recommendedName>
</protein>
<reference evidence="3" key="1">
    <citation type="journal article" date="2012" name="Nature">
        <title>The oyster genome reveals stress adaptation and complexity of shell formation.</title>
        <authorList>
            <person name="Zhang G."/>
            <person name="Fang X."/>
            <person name="Guo X."/>
            <person name="Li L."/>
            <person name="Luo R."/>
            <person name="Xu F."/>
            <person name="Yang P."/>
            <person name="Zhang L."/>
            <person name="Wang X."/>
            <person name="Qi H."/>
            <person name="Xiong Z."/>
            <person name="Que H."/>
            <person name="Xie Y."/>
            <person name="Holland P.W."/>
            <person name="Paps J."/>
            <person name="Zhu Y."/>
            <person name="Wu F."/>
            <person name="Chen Y."/>
            <person name="Wang J."/>
            <person name="Peng C."/>
            <person name="Meng J."/>
            <person name="Yang L."/>
            <person name="Liu J."/>
            <person name="Wen B."/>
            <person name="Zhang N."/>
            <person name="Huang Z."/>
            <person name="Zhu Q."/>
            <person name="Feng Y."/>
            <person name="Mount A."/>
            <person name="Hedgecock D."/>
            <person name="Xu Z."/>
            <person name="Liu Y."/>
            <person name="Domazet-Loso T."/>
            <person name="Du Y."/>
            <person name="Sun X."/>
            <person name="Zhang S."/>
            <person name="Liu B."/>
            <person name="Cheng P."/>
            <person name="Jiang X."/>
            <person name="Li J."/>
            <person name="Fan D."/>
            <person name="Wang W."/>
            <person name="Fu W."/>
            <person name="Wang T."/>
            <person name="Wang B."/>
            <person name="Zhang J."/>
            <person name="Peng Z."/>
            <person name="Li Y."/>
            <person name="Li N."/>
            <person name="Wang J."/>
            <person name="Chen M."/>
            <person name="He Y."/>
            <person name="Tan F."/>
            <person name="Song X."/>
            <person name="Zheng Q."/>
            <person name="Huang R."/>
            <person name="Yang H."/>
            <person name="Du X."/>
            <person name="Chen L."/>
            <person name="Yang M."/>
            <person name="Gaffney P.M."/>
            <person name="Wang S."/>
            <person name="Luo L."/>
            <person name="She Z."/>
            <person name="Ming Y."/>
            <person name="Huang W."/>
            <person name="Zhang S."/>
            <person name="Huang B."/>
            <person name="Zhang Y."/>
            <person name="Qu T."/>
            <person name="Ni P."/>
            <person name="Miao G."/>
            <person name="Wang J."/>
            <person name="Wang Q."/>
            <person name="Steinberg C.E."/>
            <person name="Wang H."/>
            <person name="Li N."/>
            <person name="Qian L."/>
            <person name="Zhang G."/>
            <person name="Li Y."/>
            <person name="Yang H."/>
            <person name="Liu X."/>
            <person name="Wang J."/>
            <person name="Yin Y."/>
            <person name="Wang J."/>
        </authorList>
    </citation>
    <scope>NUCLEOTIDE SEQUENCE [LARGE SCALE GENOMIC DNA]</scope>
    <source>
        <strain evidence="3">05x7-T-G4-1.051#20</strain>
    </source>
</reference>
<gene>
    <name evidence="3" type="ORF">CGI_10003215</name>
</gene>
<accession>K1QJJ0</accession>
<feature type="coiled-coil region" evidence="1">
    <location>
        <begin position="82"/>
        <end position="109"/>
    </location>
</feature>
<evidence type="ECO:0000256" key="1">
    <source>
        <dbReference type="SAM" id="Coils"/>
    </source>
</evidence>
<organism evidence="3">
    <name type="scientific">Magallana gigas</name>
    <name type="common">Pacific oyster</name>
    <name type="synonym">Crassostrea gigas</name>
    <dbReference type="NCBI Taxonomy" id="29159"/>
    <lineage>
        <taxon>Eukaryota</taxon>
        <taxon>Metazoa</taxon>
        <taxon>Spiralia</taxon>
        <taxon>Lophotrochozoa</taxon>
        <taxon>Mollusca</taxon>
        <taxon>Bivalvia</taxon>
        <taxon>Autobranchia</taxon>
        <taxon>Pteriomorphia</taxon>
        <taxon>Ostreida</taxon>
        <taxon>Ostreoidea</taxon>
        <taxon>Ostreidae</taxon>
        <taxon>Magallana</taxon>
    </lineage>
</organism>
<feature type="region of interest" description="Disordered" evidence="2">
    <location>
        <begin position="579"/>
        <end position="610"/>
    </location>
</feature>